<dbReference type="AlphaFoldDB" id="A0A1E3NMF2"/>
<dbReference type="RefSeq" id="XP_019018423.1">
    <property type="nucleotide sequence ID" value="XM_019163258.1"/>
</dbReference>
<feature type="region of interest" description="Disordered" evidence="1">
    <location>
        <begin position="47"/>
        <end position="77"/>
    </location>
</feature>
<sequence length="392" mass="42493">MTLKRSISKRVKYTFAKTKRLVSPSVGPSRSPSGTFNDTDSFSSCGSNLSWDPSGTPAGDAVTNNANTHGGASISSSTNTESFQGLGIFKDVSAAASASSGSQNHTQANSISSIQKSVSHIISATKSNLNTSNSGNGTSGANDYASPGNDTNHHPTLLYTGRRKSNSIRRNKSIQQIHPLDYIDTNINQTTLNSNPISFSAPKDYFHEAANYNEPSQASYHKNDEEEVILLPVDPVDKSKPPCTTEQLTPILPLSLDSSYINGNGNSYFDINPNDKPPLIVSNLSSSTSTTLNSSFLEPTTRGTPTSSTTSPIRITLSASNFKPEEVPLELFQPDVNPIFAKSYQIDHLDKELDLKKKDRLADQMALNILQHISEENVDELSKLKEEISMKF</sequence>
<dbReference type="Proteomes" id="UP000094455">
    <property type="component" value="Unassembled WGS sequence"/>
</dbReference>
<proteinExistence type="predicted"/>
<dbReference type="STRING" id="763406.A0A1E3NMF2"/>
<keyword evidence="3" id="KW-1185">Reference proteome</keyword>
<feature type="region of interest" description="Disordered" evidence="1">
    <location>
        <begin position="127"/>
        <end position="169"/>
    </location>
</feature>
<gene>
    <name evidence="2" type="ORF">PICMEDRAFT_57813</name>
</gene>
<feature type="compositionally biased region" description="Polar residues" evidence="1">
    <location>
        <begin position="62"/>
        <end position="77"/>
    </location>
</feature>
<feature type="region of interest" description="Disordered" evidence="1">
    <location>
        <begin position="291"/>
        <end position="311"/>
    </location>
</feature>
<dbReference type="EMBL" id="KV454002">
    <property type="protein sequence ID" value="ODQ47310.1"/>
    <property type="molecule type" value="Genomic_DNA"/>
</dbReference>
<evidence type="ECO:0000256" key="1">
    <source>
        <dbReference type="SAM" id="MobiDB-lite"/>
    </source>
</evidence>
<dbReference type="GeneID" id="30179945"/>
<reference evidence="2 3" key="1">
    <citation type="journal article" date="2016" name="Proc. Natl. Acad. Sci. U.S.A.">
        <title>Comparative genomics of biotechnologically important yeasts.</title>
        <authorList>
            <person name="Riley R."/>
            <person name="Haridas S."/>
            <person name="Wolfe K.H."/>
            <person name="Lopes M.R."/>
            <person name="Hittinger C.T."/>
            <person name="Goeker M."/>
            <person name="Salamov A.A."/>
            <person name="Wisecaver J.H."/>
            <person name="Long T.M."/>
            <person name="Calvey C.H."/>
            <person name="Aerts A.L."/>
            <person name="Barry K.W."/>
            <person name="Choi C."/>
            <person name="Clum A."/>
            <person name="Coughlan A.Y."/>
            <person name="Deshpande S."/>
            <person name="Douglass A.P."/>
            <person name="Hanson S.J."/>
            <person name="Klenk H.-P."/>
            <person name="LaButti K.M."/>
            <person name="Lapidus A."/>
            <person name="Lindquist E.A."/>
            <person name="Lipzen A.M."/>
            <person name="Meier-Kolthoff J.P."/>
            <person name="Ohm R.A."/>
            <person name="Otillar R.P."/>
            <person name="Pangilinan J.L."/>
            <person name="Peng Y."/>
            <person name="Rokas A."/>
            <person name="Rosa C.A."/>
            <person name="Scheuner C."/>
            <person name="Sibirny A.A."/>
            <person name="Slot J.C."/>
            <person name="Stielow J.B."/>
            <person name="Sun H."/>
            <person name="Kurtzman C.P."/>
            <person name="Blackwell M."/>
            <person name="Grigoriev I.V."/>
            <person name="Jeffries T.W."/>
        </authorList>
    </citation>
    <scope>NUCLEOTIDE SEQUENCE [LARGE SCALE GENOMIC DNA]</scope>
    <source>
        <strain evidence="2 3">NRRL Y-2026</strain>
    </source>
</reference>
<evidence type="ECO:0000313" key="2">
    <source>
        <dbReference type="EMBL" id="ODQ47310.1"/>
    </source>
</evidence>
<accession>A0A1E3NMF2</accession>
<feature type="compositionally biased region" description="Low complexity" evidence="1">
    <location>
        <begin position="127"/>
        <end position="140"/>
    </location>
</feature>
<name>A0A1E3NMF2_9ASCO</name>
<dbReference type="OrthoDB" id="3997946at2759"/>
<organism evidence="2 3">
    <name type="scientific">Pichia membranifaciens NRRL Y-2026</name>
    <dbReference type="NCBI Taxonomy" id="763406"/>
    <lineage>
        <taxon>Eukaryota</taxon>
        <taxon>Fungi</taxon>
        <taxon>Dikarya</taxon>
        <taxon>Ascomycota</taxon>
        <taxon>Saccharomycotina</taxon>
        <taxon>Pichiomycetes</taxon>
        <taxon>Pichiales</taxon>
        <taxon>Pichiaceae</taxon>
        <taxon>Pichia</taxon>
    </lineage>
</organism>
<evidence type="ECO:0000313" key="3">
    <source>
        <dbReference type="Proteomes" id="UP000094455"/>
    </source>
</evidence>
<protein>
    <submittedName>
        <fullName evidence="2">Uncharacterized protein</fullName>
    </submittedName>
</protein>